<evidence type="ECO:0000256" key="7">
    <source>
        <dbReference type="SAM" id="Phobius"/>
    </source>
</evidence>
<keyword evidence="6 7" id="KW-0472">Membrane</keyword>
<evidence type="ECO:0000256" key="5">
    <source>
        <dbReference type="ARBA" id="ARBA00022777"/>
    </source>
</evidence>
<dbReference type="EMBL" id="JACJVR010000106">
    <property type="protein sequence ID" value="MBB6694914.1"/>
    <property type="molecule type" value="Genomic_DNA"/>
</dbReference>
<dbReference type="SMART" id="SM00304">
    <property type="entry name" value="HAMP"/>
    <property type="match status" value="1"/>
</dbReference>
<feature type="transmembrane region" description="Helical" evidence="7">
    <location>
        <begin position="9"/>
        <end position="30"/>
    </location>
</feature>
<dbReference type="Gene3D" id="3.30.565.10">
    <property type="entry name" value="Histidine kinase-like ATPase, C-terminal domain"/>
    <property type="match status" value="1"/>
</dbReference>
<dbReference type="Pfam" id="PF00672">
    <property type="entry name" value="HAMP"/>
    <property type="match status" value="1"/>
</dbReference>
<evidence type="ECO:0000313" key="9">
    <source>
        <dbReference type="EMBL" id="MBB6694914.1"/>
    </source>
</evidence>
<keyword evidence="7" id="KW-0812">Transmembrane</keyword>
<accession>A0A841U9W1</accession>
<name>A0A841U9W1_9BACL</name>
<keyword evidence="3" id="KW-0597">Phosphoprotein</keyword>
<evidence type="ECO:0000256" key="6">
    <source>
        <dbReference type="ARBA" id="ARBA00023136"/>
    </source>
</evidence>
<reference evidence="9 10" key="1">
    <citation type="submission" date="2020-08" db="EMBL/GenBank/DDBJ databases">
        <title>Cohnella phylogeny.</title>
        <authorList>
            <person name="Dunlap C."/>
        </authorList>
    </citation>
    <scope>NUCLEOTIDE SEQUENCE [LARGE SCALE GENOMIC DNA]</scope>
    <source>
        <strain evidence="9 10">DSM 25239</strain>
    </source>
</reference>
<dbReference type="InterPro" id="IPR050640">
    <property type="entry name" value="Bact_2-comp_sensor_kinase"/>
</dbReference>
<dbReference type="InterPro" id="IPR003594">
    <property type="entry name" value="HATPase_dom"/>
</dbReference>
<gene>
    <name evidence="9" type="ORF">H7B90_26305</name>
</gene>
<evidence type="ECO:0000256" key="4">
    <source>
        <dbReference type="ARBA" id="ARBA00022679"/>
    </source>
</evidence>
<dbReference type="Gene3D" id="6.10.340.10">
    <property type="match status" value="1"/>
</dbReference>
<dbReference type="GO" id="GO:0000155">
    <property type="term" value="F:phosphorelay sensor kinase activity"/>
    <property type="evidence" value="ECO:0007669"/>
    <property type="project" value="InterPro"/>
</dbReference>
<organism evidence="9 10">
    <name type="scientific">Cohnella xylanilytica</name>
    <dbReference type="NCBI Taxonomy" id="557555"/>
    <lineage>
        <taxon>Bacteria</taxon>
        <taxon>Bacillati</taxon>
        <taxon>Bacillota</taxon>
        <taxon>Bacilli</taxon>
        <taxon>Bacillales</taxon>
        <taxon>Paenibacillaceae</taxon>
        <taxon>Cohnella</taxon>
    </lineage>
</organism>
<keyword evidence="7" id="KW-1133">Transmembrane helix</keyword>
<dbReference type="AlphaFoldDB" id="A0A841U9W1"/>
<evidence type="ECO:0000256" key="3">
    <source>
        <dbReference type="ARBA" id="ARBA00022553"/>
    </source>
</evidence>
<feature type="transmembrane region" description="Helical" evidence="7">
    <location>
        <begin position="287"/>
        <end position="306"/>
    </location>
</feature>
<keyword evidence="2" id="KW-1003">Cell membrane</keyword>
<dbReference type="Proteomes" id="UP000553776">
    <property type="component" value="Unassembled WGS sequence"/>
</dbReference>
<keyword evidence="5 9" id="KW-0418">Kinase</keyword>
<protein>
    <submittedName>
        <fullName evidence="9">Sensor histidine kinase</fullName>
    </submittedName>
</protein>
<dbReference type="PANTHER" id="PTHR34220:SF7">
    <property type="entry name" value="SENSOR HISTIDINE KINASE YPDA"/>
    <property type="match status" value="1"/>
</dbReference>
<dbReference type="GO" id="GO:0005886">
    <property type="term" value="C:plasma membrane"/>
    <property type="evidence" value="ECO:0007669"/>
    <property type="project" value="UniProtKB-SubCell"/>
</dbReference>
<evidence type="ECO:0000259" key="8">
    <source>
        <dbReference type="PROSITE" id="PS50885"/>
    </source>
</evidence>
<dbReference type="InterPro" id="IPR036890">
    <property type="entry name" value="HATPase_C_sf"/>
</dbReference>
<proteinExistence type="predicted"/>
<comment type="caution">
    <text evidence="9">The sequence shown here is derived from an EMBL/GenBank/DDBJ whole genome shotgun (WGS) entry which is preliminary data.</text>
</comment>
<keyword evidence="10" id="KW-1185">Reference proteome</keyword>
<dbReference type="Pfam" id="PF06580">
    <property type="entry name" value="His_kinase"/>
    <property type="match status" value="1"/>
</dbReference>
<evidence type="ECO:0000256" key="2">
    <source>
        <dbReference type="ARBA" id="ARBA00022475"/>
    </source>
</evidence>
<evidence type="ECO:0000313" key="10">
    <source>
        <dbReference type="Proteomes" id="UP000553776"/>
    </source>
</evidence>
<dbReference type="InterPro" id="IPR010559">
    <property type="entry name" value="Sig_transdc_His_kin_internal"/>
</dbReference>
<dbReference type="SUPFAM" id="SSF158472">
    <property type="entry name" value="HAMP domain-like"/>
    <property type="match status" value="1"/>
</dbReference>
<dbReference type="Pfam" id="PF02518">
    <property type="entry name" value="HATPase_c"/>
    <property type="match status" value="1"/>
</dbReference>
<keyword evidence="4" id="KW-0808">Transferase</keyword>
<comment type="subcellular location">
    <subcellularLocation>
        <location evidence="1">Cell membrane</location>
        <topology evidence="1">Multi-pass membrane protein</topology>
    </subcellularLocation>
</comment>
<dbReference type="PANTHER" id="PTHR34220">
    <property type="entry name" value="SENSOR HISTIDINE KINASE YPDA"/>
    <property type="match status" value="1"/>
</dbReference>
<dbReference type="PROSITE" id="PS50885">
    <property type="entry name" value="HAMP"/>
    <property type="match status" value="1"/>
</dbReference>
<dbReference type="SUPFAM" id="SSF55874">
    <property type="entry name" value="ATPase domain of HSP90 chaperone/DNA topoisomerase II/histidine kinase"/>
    <property type="match status" value="1"/>
</dbReference>
<evidence type="ECO:0000256" key="1">
    <source>
        <dbReference type="ARBA" id="ARBA00004651"/>
    </source>
</evidence>
<feature type="domain" description="HAMP" evidence="8">
    <location>
        <begin position="308"/>
        <end position="360"/>
    </location>
</feature>
<sequence length="584" mass="67339">MYRSIRTQLIIGFLLVMVPVTLFLVGNNLYSKNIVRDKVSQMYRNTLDLFVHQMDETMITVNEYLSKLTVLDDDVGLLTSYPLGSDRYILTKIRIQNTLNRDVDFYNLIDTIFIYNSNDLMLSTDHTGRYEDISRMFSDNIETMIRQSRTVGRDDWMLWYDKRVPGGDFLVRIDKVPTEELYVGAIIRVSDLLELLSIQWDDGDIGEGAMFGPTGARLAQEDASNRTSLSYEDVRSKGTAPYAFIADKESGRRYLMMNVTSEVSKLTTSILVPESYMLQGLPYFQKATYIVTLVLVSLLALYMLYIRQSLIKPLRHLISGMKKISLGILDVRLQTSRTLEFVFMANTFNNMAEQIRSLRIGVYEEQLKAQKTEMKQLQAQINPHFYMNSLNIIYNFATLKDTDSVKKMALHLGDYFRFIMRVDRDLITLEEELKHIRNYIEIQKFRFPDRLHYEERVDDELRSLMLPALSLQPFAENAILHGFANRRKPFSIRIEGRRTDDGEYALLTVEDDGEGFPEDVLLSLRREESLPHSDSSRLGIVNVAQRLKLRFQKASISFDNAEGGGAVVTIRLPWPLPAESAREG</sequence>
<dbReference type="RefSeq" id="WP_185138872.1">
    <property type="nucleotide sequence ID" value="NZ_JACJVR010000106.1"/>
</dbReference>
<dbReference type="InterPro" id="IPR003660">
    <property type="entry name" value="HAMP_dom"/>
</dbReference>
<dbReference type="CDD" id="cd06225">
    <property type="entry name" value="HAMP"/>
    <property type="match status" value="1"/>
</dbReference>